<comment type="caution">
    <text evidence="2">The sequence shown here is derived from an EMBL/GenBank/DDBJ whole genome shotgun (WGS) entry which is preliminary data.</text>
</comment>
<sequence>MTSVSSTTTATKMNKRDTSYHYVLFGLNNGAVIIYRFAYTDPQATPGTAARPFPHWQTNVLFQTFVDLTTVQPQNANDQGHEKYMQLNGVCVLSLAHGGPAAADASRMKQQNSISCIEVAPDASSHQHHNNVFYVASLSGLLLRYDLRQLTFYEFAHVHSSAPAAAWARPAAQSPRHFLDPQQQQPSPQKGFLAPPRPLFQLPLPPPVAAAESPAAAGETARPRAPLWGPLAAATASTAAPASCYLYVQAPILKMKVHWDGRSPADHAHHIAVSTCGGLYIYYGKDCVPVWPSGGRSLEEENDNDFAERFFAEMDAAAATTGRPARRTAPSVTVFEEAAAAATDGFLPTLCIPTRSLAWLQHAPAAASHRLGSILLYSRETIAVGDAGPRRDAARSVAHTSRLCFYSLSEQRSLHEKVVATAAARCDRDADEGGVAAVRFPQSGGERYSKVITEITLSPQNEVLVSLTPFHIPYYYYYYYQDDVDAPRPADPRCMPSSFEYMLSGSVRALRRLQDGPPPPPLRVRFSHAGPAAAAMTEEMGLCVFTITEAERQRPPHGVRTPAADTTVCITTSLAAYGPPASPPSFACGPAYDLFHAHCPAALCQSLFAPPAEEAAAAGGVVAVWGSRGEIRFWRPFQKPPPPTPQRQEGGHPHLTVGGKRGCDPHARSGDVASTYTAAVRTADQWDIYSCLR</sequence>
<dbReference type="EMBL" id="ATMH01011238">
    <property type="protein sequence ID" value="EPY16403.1"/>
    <property type="molecule type" value="Genomic_DNA"/>
</dbReference>
<evidence type="ECO:0000313" key="3">
    <source>
        <dbReference type="Proteomes" id="UP000015354"/>
    </source>
</evidence>
<proteinExistence type="predicted"/>
<accession>S9TJ39</accession>
<protein>
    <submittedName>
        <fullName evidence="2">Uncharacterized protein</fullName>
    </submittedName>
</protein>
<dbReference type="AlphaFoldDB" id="S9TJ39"/>
<reference evidence="2 3" key="1">
    <citation type="journal article" date="2013" name="PLoS ONE">
        <title>Predicting the Proteins of Angomonas deanei, Strigomonas culicis and Their Respective Endosymbionts Reveals New Aspects of the Trypanosomatidae Family.</title>
        <authorList>
            <person name="Motta M.C."/>
            <person name="Martins A.C."/>
            <person name="de Souza S.S."/>
            <person name="Catta-Preta C.M."/>
            <person name="Silva R."/>
            <person name="Klein C.C."/>
            <person name="de Almeida L.G."/>
            <person name="de Lima Cunha O."/>
            <person name="Ciapina L.P."/>
            <person name="Brocchi M."/>
            <person name="Colabardini A.C."/>
            <person name="de Araujo Lima B."/>
            <person name="Machado C.R."/>
            <person name="de Almeida Soares C.M."/>
            <person name="Probst C.M."/>
            <person name="de Menezes C.B."/>
            <person name="Thompson C.E."/>
            <person name="Bartholomeu D.C."/>
            <person name="Gradia D.F."/>
            <person name="Pavoni D.P."/>
            <person name="Grisard E.C."/>
            <person name="Fantinatti-Garboggini F."/>
            <person name="Marchini F.K."/>
            <person name="Rodrigues-Luiz G.F."/>
            <person name="Wagner G."/>
            <person name="Goldman G.H."/>
            <person name="Fietto J.L."/>
            <person name="Elias M.C."/>
            <person name="Goldman M.H."/>
            <person name="Sagot M.F."/>
            <person name="Pereira M."/>
            <person name="Stoco P.H."/>
            <person name="de Mendonca-Neto R.P."/>
            <person name="Teixeira S.M."/>
            <person name="Maciel T.E."/>
            <person name="de Oliveira Mendes T.A."/>
            <person name="Urmenyi T.P."/>
            <person name="de Souza W."/>
            <person name="Schenkman S."/>
            <person name="de Vasconcelos A.T."/>
        </authorList>
    </citation>
    <scope>NUCLEOTIDE SEQUENCE [LARGE SCALE GENOMIC DNA]</scope>
</reference>
<evidence type="ECO:0000313" key="2">
    <source>
        <dbReference type="EMBL" id="EPY16403.1"/>
    </source>
</evidence>
<feature type="region of interest" description="Disordered" evidence="1">
    <location>
        <begin position="172"/>
        <end position="192"/>
    </location>
</feature>
<keyword evidence="3" id="KW-1185">Reference proteome</keyword>
<organism evidence="2 3">
    <name type="scientific">Strigomonas culicis</name>
    <dbReference type="NCBI Taxonomy" id="28005"/>
    <lineage>
        <taxon>Eukaryota</taxon>
        <taxon>Discoba</taxon>
        <taxon>Euglenozoa</taxon>
        <taxon>Kinetoplastea</taxon>
        <taxon>Metakinetoplastina</taxon>
        <taxon>Trypanosomatida</taxon>
        <taxon>Trypanosomatidae</taxon>
        <taxon>Strigomonadinae</taxon>
        <taxon>Strigomonas</taxon>
    </lineage>
</organism>
<feature type="region of interest" description="Disordered" evidence="1">
    <location>
        <begin position="637"/>
        <end position="658"/>
    </location>
</feature>
<name>S9TJ39_9TRYP</name>
<gene>
    <name evidence="2" type="ORF">STCU_11312</name>
</gene>
<evidence type="ECO:0000256" key="1">
    <source>
        <dbReference type="SAM" id="MobiDB-lite"/>
    </source>
</evidence>
<dbReference type="Proteomes" id="UP000015354">
    <property type="component" value="Unassembled WGS sequence"/>
</dbReference>